<reference evidence="1 2" key="1">
    <citation type="submission" date="2006-02" db="EMBL/GenBank/DDBJ databases">
        <authorList>
            <person name="Murray A."/>
            <person name="Staley J."/>
            <person name="Ferriera S."/>
            <person name="Johnson J."/>
            <person name="Kravitz S."/>
            <person name="Halpern A."/>
            <person name="Remington K."/>
            <person name="Beeson K."/>
            <person name="Tran B."/>
            <person name="Rogers Y.-H."/>
            <person name="Friedman R."/>
            <person name="Venter J.C."/>
        </authorList>
    </citation>
    <scope>NUCLEOTIDE SEQUENCE [LARGE SCALE GENOMIC DNA]</scope>
    <source>
        <strain evidence="1 2">23-P</strain>
    </source>
</reference>
<evidence type="ECO:0000313" key="2">
    <source>
        <dbReference type="Proteomes" id="UP000003053"/>
    </source>
</evidence>
<comment type="caution">
    <text evidence="1">The sequence shown here is derived from an EMBL/GenBank/DDBJ whole genome shotgun (WGS) entry which is preliminary data.</text>
</comment>
<dbReference type="AlphaFoldDB" id="A4C0T8"/>
<proteinExistence type="predicted"/>
<dbReference type="RefSeq" id="WP_004570699.1">
    <property type="nucleotide sequence ID" value="NZ_CH724148.1"/>
</dbReference>
<dbReference type="eggNOG" id="ENOG502Z9BE">
    <property type="taxonomic scope" value="Bacteria"/>
</dbReference>
<name>A4C0T8_9FLAO</name>
<protein>
    <recommendedName>
        <fullName evidence="3">Outer membrane protein beta-barrel domain-containing protein</fullName>
    </recommendedName>
</protein>
<dbReference type="OrthoDB" id="1199048at2"/>
<dbReference type="STRING" id="313594.PI23P_10395"/>
<sequence>MFKYFISCCLLFAWTNNFSQEKTQDNTPLKTQDTIIYKTNYGLRLGIDISRPLRTYFESAYSGMEITADYRIRKNVYIATEFGYEKNTSIEDYSNSTSKGNYMRLGLNFNAYKNWLDMNNEIFIGLRYGFSLFDQTLNNYTPNVSDAESGNYFPATLSSSSVSAVNLNAHWSELMIGLKAETLKNVFIGISVSYKILISAKDPKDFKVLYAPGFNRIFESQTGFGLNYTISYLIPFAKK</sequence>
<dbReference type="Pfam" id="PF19515">
    <property type="entry name" value="DUF6048"/>
    <property type="match status" value="1"/>
</dbReference>
<organism evidence="1 2">
    <name type="scientific">Polaribacter irgensii 23-P</name>
    <dbReference type="NCBI Taxonomy" id="313594"/>
    <lineage>
        <taxon>Bacteria</taxon>
        <taxon>Pseudomonadati</taxon>
        <taxon>Bacteroidota</taxon>
        <taxon>Flavobacteriia</taxon>
        <taxon>Flavobacteriales</taxon>
        <taxon>Flavobacteriaceae</taxon>
    </lineage>
</organism>
<accession>A4C0T8</accession>
<gene>
    <name evidence="1" type="ORF">PI23P_10395</name>
</gene>
<keyword evidence="2" id="KW-1185">Reference proteome</keyword>
<evidence type="ECO:0000313" key="1">
    <source>
        <dbReference type="EMBL" id="EAR13031.1"/>
    </source>
</evidence>
<dbReference type="InterPro" id="IPR046111">
    <property type="entry name" value="DUF6048"/>
</dbReference>
<dbReference type="EMBL" id="AAOG01000002">
    <property type="protein sequence ID" value="EAR13031.1"/>
    <property type="molecule type" value="Genomic_DNA"/>
</dbReference>
<dbReference type="Proteomes" id="UP000003053">
    <property type="component" value="Unassembled WGS sequence"/>
</dbReference>
<evidence type="ECO:0008006" key="3">
    <source>
        <dbReference type="Google" id="ProtNLM"/>
    </source>
</evidence>
<dbReference type="HOGENOM" id="CLU_083590_0_0_10"/>